<gene>
    <name evidence="4" type="ORF">GPY48_15455</name>
</gene>
<dbReference type="InterPro" id="IPR000653">
    <property type="entry name" value="DegT/StrS_aminotransferase"/>
</dbReference>
<comment type="similarity">
    <text evidence="2 3">Belongs to the DegT/DnrJ/EryC1 family.</text>
</comment>
<dbReference type="CDD" id="cd00616">
    <property type="entry name" value="AHBA_syn"/>
    <property type="match status" value="1"/>
</dbReference>
<comment type="caution">
    <text evidence="4">The sequence shown here is derived from an EMBL/GenBank/DDBJ whole genome shotgun (WGS) entry which is preliminary data.</text>
</comment>
<keyword evidence="4" id="KW-0808">Transferase</keyword>
<evidence type="ECO:0000256" key="1">
    <source>
        <dbReference type="ARBA" id="ARBA00022898"/>
    </source>
</evidence>
<proteinExistence type="inferred from homology"/>
<sequence>MNNKFLPFALPEIGQSEIDEVIDSLKTGWITTGPKARRFEQDFAQYLGSGVEAISVNSATAGLHLALEAIGIQPGDEVIVPTYTFTATAEVVRYLGAHPIFVDSLPDSLNIDPIAIEKAITAKTKAIMPVHFAGLSCDMDAIIAIAKKFNLQIIEDAAHSFPTLYKGKKIGTLDTDVTVFSFYANKTMTTAEGGMLVSRDPDIIKRAKIMRLHGISKDAFDRYQSKIPAWYYEVIESGYKYNMPDICASIGIHQLQKIDAFQKKREEMAKLYDNELKDLPIILPTKPKEPNSQHAWHLYTIRLNDEVKISRDDFIIKMAEKNIGCSVHFIPLHKQPIWKNTYSLDENNFPVAEENFKRIVSIPLYTKMTKEDQIYVINTIKEILA</sequence>
<dbReference type="Gene3D" id="3.40.640.10">
    <property type="entry name" value="Type I PLP-dependent aspartate aminotransferase-like (Major domain)"/>
    <property type="match status" value="1"/>
</dbReference>
<evidence type="ECO:0000313" key="5">
    <source>
        <dbReference type="Proteomes" id="UP000466619"/>
    </source>
</evidence>
<keyword evidence="1 3" id="KW-0663">Pyridoxal phosphate</keyword>
<evidence type="ECO:0000256" key="2">
    <source>
        <dbReference type="ARBA" id="ARBA00037999"/>
    </source>
</evidence>
<evidence type="ECO:0000256" key="3">
    <source>
        <dbReference type="RuleBase" id="RU004508"/>
    </source>
</evidence>
<dbReference type="RefSeq" id="WP_162120558.1">
    <property type="nucleotide sequence ID" value="NZ_CAWPJS010000035.1"/>
</dbReference>
<protein>
    <submittedName>
        <fullName evidence="4">Aminotransferase class I/II-fold pyridoxal phosphate-dependent enzyme</fullName>
    </submittedName>
</protein>
<evidence type="ECO:0000313" key="4">
    <source>
        <dbReference type="EMBL" id="NDL04557.1"/>
    </source>
</evidence>
<organism evidence="4 5">
    <name type="scientific">Photorhabdus bodei</name>
    <dbReference type="NCBI Taxonomy" id="2029681"/>
    <lineage>
        <taxon>Bacteria</taxon>
        <taxon>Pseudomonadati</taxon>
        <taxon>Pseudomonadota</taxon>
        <taxon>Gammaproteobacteria</taxon>
        <taxon>Enterobacterales</taxon>
        <taxon>Morganellaceae</taxon>
        <taxon>Photorhabdus</taxon>
    </lineage>
</organism>
<dbReference type="PANTHER" id="PTHR30244">
    <property type="entry name" value="TRANSAMINASE"/>
    <property type="match status" value="1"/>
</dbReference>
<dbReference type="InterPro" id="IPR015421">
    <property type="entry name" value="PyrdxlP-dep_Trfase_major"/>
</dbReference>
<dbReference type="PANTHER" id="PTHR30244:SF34">
    <property type="entry name" value="DTDP-4-AMINO-4,6-DIDEOXYGALACTOSE TRANSAMINASE"/>
    <property type="match status" value="1"/>
</dbReference>
<dbReference type="PIRSF" id="PIRSF000390">
    <property type="entry name" value="PLP_StrS"/>
    <property type="match status" value="1"/>
</dbReference>
<dbReference type="Pfam" id="PF01041">
    <property type="entry name" value="DegT_DnrJ_EryC1"/>
    <property type="match status" value="1"/>
</dbReference>
<accession>A0ABX0AP60</accession>
<dbReference type="Proteomes" id="UP000466619">
    <property type="component" value="Unassembled WGS sequence"/>
</dbReference>
<dbReference type="Gene3D" id="3.90.1150.10">
    <property type="entry name" value="Aspartate Aminotransferase, domain 1"/>
    <property type="match status" value="1"/>
</dbReference>
<dbReference type="EMBL" id="WSFC01000035">
    <property type="protein sequence ID" value="NDL04557.1"/>
    <property type="molecule type" value="Genomic_DNA"/>
</dbReference>
<dbReference type="InterPro" id="IPR015424">
    <property type="entry name" value="PyrdxlP-dep_Trfase"/>
</dbReference>
<keyword evidence="5" id="KW-1185">Reference proteome</keyword>
<reference evidence="4 5" key="1">
    <citation type="submission" date="2019-12" db="EMBL/GenBank/DDBJ databases">
        <title>Engineering Photorhabdus to improve their lethality against agricultural pests.</title>
        <authorList>
            <person name="Machado R.A.R."/>
        </authorList>
    </citation>
    <scope>NUCLEOTIDE SEQUENCE [LARGE SCALE GENOMIC DNA]</scope>
    <source>
        <strain evidence="4 5">M-CN4</strain>
    </source>
</reference>
<dbReference type="InterPro" id="IPR015422">
    <property type="entry name" value="PyrdxlP-dep_Trfase_small"/>
</dbReference>
<dbReference type="SUPFAM" id="SSF53383">
    <property type="entry name" value="PLP-dependent transferases"/>
    <property type="match status" value="1"/>
</dbReference>
<dbReference type="GO" id="GO:0008483">
    <property type="term" value="F:transaminase activity"/>
    <property type="evidence" value="ECO:0007669"/>
    <property type="project" value="UniProtKB-KW"/>
</dbReference>
<keyword evidence="4" id="KW-0032">Aminotransferase</keyword>
<name>A0ABX0AP60_9GAMM</name>